<keyword evidence="2" id="KW-1185">Reference proteome</keyword>
<protein>
    <recommendedName>
        <fullName evidence="3">Exo-alpha-sialidase</fullName>
    </recommendedName>
</protein>
<comment type="caution">
    <text evidence="1">The sequence shown here is derived from an EMBL/GenBank/DDBJ whole genome shotgun (WGS) entry which is preliminary data.</text>
</comment>
<dbReference type="AlphaFoldDB" id="A0A3M8L371"/>
<sequence>MAGVVRVSADSGKTWTTGAQIVARDLSVDPSKPDTVYATTARGLAVSTDGARTFALVPNAPALYLVDSLNDKSGGLIGVDVDGTIWVNQDGTTWTSTGTINGVTEALTYASAPSARLVVATEEGILASTDQGATWRDVVVN</sequence>
<evidence type="ECO:0000313" key="1">
    <source>
        <dbReference type="EMBL" id="RNE59349.1"/>
    </source>
</evidence>
<accession>A0A3M8L371</accession>
<evidence type="ECO:0008006" key="3">
    <source>
        <dbReference type="Google" id="ProtNLM"/>
    </source>
</evidence>
<gene>
    <name evidence="1" type="ORF">EEJ31_09925</name>
</gene>
<evidence type="ECO:0000313" key="2">
    <source>
        <dbReference type="Proteomes" id="UP000279859"/>
    </source>
</evidence>
<reference evidence="1 2" key="1">
    <citation type="submission" date="2018-11" db="EMBL/GenBank/DDBJ databases">
        <title>Cryobacterium sp. nov., isolated from rhizosphere soil of lettuce.</title>
        <authorList>
            <person name="Wang Y."/>
        </authorList>
    </citation>
    <scope>NUCLEOTIDE SEQUENCE [LARGE SCALE GENOMIC DNA]</scope>
    <source>
        <strain evidence="1 2">NEAU-85</strain>
    </source>
</reference>
<dbReference type="EMBL" id="RDSR01000016">
    <property type="protein sequence ID" value="RNE59349.1"/>
    <property type="molecule type" value="Genomic_DNA"/>
</dbReference>
<proteinExistence type="predicted"/>
<dbReference type="Gene3D" id="2.130.10.10">
    <property type="entry name" value="YVTN repeat-like/Quinoprotein amine dehydrogenase"/>
    <property type="match status" value="1"/>
</dbReference>
<dbReference type="Proteomes" id="UP000279859">
    <property type="component" value="Unassembled WGS sequence"/>
</dbReference>
<dbReference type="SUPFAM" id="SSF110296">
    <property type="entry name" value="Oligoxyloglucan reducing end-specific cellobiohydrolase"/>
    <property type="match status" value="1"/>
</dbReference>
<organism evidence="1 2">
    <name type="scientific">Cryobacterium tepidiphilum</name>
    <dbReference type="NCBI Taxonomy" id="2486026"/>
    <lineage>
        <taxon>Bacteria</taxon>
        <taxon>Bacillati</taxon>
        <taxon>Actinomycetota</taxon>
        <taxon>Actinomycetes</taxon>
        <taxon>Micrococcales</taxon>
        <taxon>Microbacteriaceae</taxon>
        <taxon>Cryobacterium</taxon>
    </lineage>
</organism>
<name>A0A3M8L371_9MICO</name>
<dbReference type="InterPro" id="IPR015943">
    <property type="entry name" value="WD40/YVTN_repeat-like_dom_sf"/>
</dbReference>